<dbReference type="InterPro" id="IPR011990">
    <property type="entry name" value="TPR-like_helical_dom_sf"/>
</dbReference>
<evidence type="ECO:0000256" key="4">
    <source>
        <dbReference type="ARBA" id="ARBA00022803"/>
    </source>
</evidence>
<proteinExistence type="inferred from homology"/>
<dbReference type="PANTHER" id="PTHR16263">
    <property type="entry name" value="TETRATRICOPEPTIDE REPEAT PROTEIN 38"/>
    <property type="match status" value="1"/>
</dbReference>
<evidence type="ECO:0000256" key="2">
    <source>
        <dbReference type="ARBA" id="ARBA00019992"/>
    </source>
</evidence>
<comment type="similarity">
    <text evidence="1">Belongs to the TTC38 family.</text>
</comment>
<dbReference type="InterPro" id="IPR033891">
    <property type="entry name" value="TTC38"/>
</dbReference>
<organism evidence="5">
    <name type="scientific">Mucochytrium quahogii</name>
    <dbReference type="NCBI Taxonomy" id="96639"/>
    <lineage>
        <taxon>Eukaryota</taxon>
        <taxon>Sar</taxon>
        <taxon>Stramenopiles</taxon>
        <taxon>Bigyra</taxon>
        <taxon>Labyrinthulomycetes</taxon>
        <taxon>Thraustochytrida</taxon>
        <taxon>Thraustochytriidae</taxon>
        <taxon>Mucochytrium</taxon>
    </lineage>
</organism>
<sequence>VYGGVCHKMVSIRCCSTSTNSKRWFSSTTSVVQHMNKKHNNQFIMRESPIFDYKQKGIIYKSVFPQLSLRIESVHGSQDLDKKDVQKIGQSFDSAIDLFTAGHGQPRHTALEVLDGAITHGMGDTVVGLIQLLGMAPSPGFRKPVEQQALRVQQYLSSGLAGESWNNIPHMKAFVALYNNEPLKALSHWEECLLQNPIDVLALRCAQATYVQVGDLKNSLSCVERVIGSWSTDEPGYARMIGMHAYGLVQNGHHIEAEEEAGRSLTVDQDNDYSTLACAYNFAESGRFREGLRLLRELRENFEESTIHGELLFLKALFNMEAGKFTNALFACDCISDFSEQGTQENFIFIVGSLWRLGLQGVNDEMIKEFQEETETRDKNSFFGNGGWFSSGGETGKVQKSGLDIRTMAELYEGIYKDGACAFSLDDDIPIIHVHKVIALCGYRKLDEAEEYIRLLEEHASDSSVAMEKGLVHMLSSIELLPPSELTRQVTLPLCQAILAFSQENWDKCFEILIDTKRNWHLVGGTKTITDLFDQTMFIALFKSAGIHTDLGDDANQILAPPSFQLACARALINDKVSRHPLSPRLWGWHSAVYMGLGDEINAELSKKRSLEMGFGQGGSGSH</sequence>
<dbReference type="Gene3D" id="1.25.40.10">
    <property type="entry name" value="Tetratricopeptide repeat domain"/>
    <property type="match status" value="1"/>
</dbReference>
<feature type="non-terminal residue" evidence="5">
    <location>
        <position position="1"/>
    </location>
</feature>
<protein>
    <recommendedName>
        <fullName evidence="2">Tetratricopeptide repeat protein 38</fullName>
    </recommendedName>
</protein>
<evidence type="ECO:0000313" key="5">
    <source>
        <dbReference type="EMBL" id="CAD9704901.1"/>
    </source>
</evidence>
<dbReference type="EMBL" id="HBHK01025386">
    <property type="protein sequence ID" value="CAD9704901.1"/>
    <property type="molecule type" value="Transcribed_RNA"/>
</dbReference>
<name>A0A7S2SQ50_9STRA</name>
<dbReference type="PANTHER" id="PTHR16263:SF4">
    <property type="entry name" value="TETRATRICOPEPTIDE REPEAT PROTEIN 38"/>
    <property type="match status" value="1"/>
</dbReference>
<evidence type="ECO:0000256" key="3">
    <source>
        <dbReference type="ARBA" id="ARBA00022737"/>
    </source>
</evidence>
<dbReference type="SUPFAM" id="SSF48452">
    <property type="entry name" value="TPR-like"/>
    <property type="match status" value="1"/>
</dbReference>
<reference evidence="5" key="1">
    <citation type="submission" date="2021-01" db="EMBL/GenBank/DDBJ databases">
        <authorList>
            <person name="Corre E."/>
            <person name="Pelletier E."/>
            <person name="Niang G."/>
            <person name="Scheremetjew M."/>
            <person name="Finn R."/>
            <person name="Kale V."/>
            <person name="Holt S."/>
            <person name="Cochrane G."/>
            <person name="Meng A."/>
            <person name="Brown T."/>
            <person name="Cohen L."/>
        </authorList>
    </citation>
    <scope>NUCLEOTIDE SEQUENCE</scope>
    <source>
        <strain evidence="5">NY070348D</strain>
    </source>
</reference>
<accession>A0A7S2SQ50</accession>
<keyword evidence="3" id="KW-0677">Repeat</keyword>
<evidence type="ECO:0000256" key="1">
    <source>
        <dbReference type="ARBA" id="ARBA00005857"/>
    </source>
</evidence>
<keyword evidence="4" id="KW-0802">TPR repeat</keyword>
<gene>
    <name evidence="5" type="ORF">QSP1433_LOCUS15995</name>
</gene>
<dbReference type="AlphaFoldDB" id="A0A7S2SQ50"/>